<keyword evidence="2" id="KW-1185">Reference proteome</keyword>
<protein>
    <submittedName>
        <fullName evidence="1">Uncharacterized protein</fullName>
    </submittedName>
</protein>
<dbReference type="Proteomes" id="UP001500748">
    <property type="component" value="Unassembled WGS sequence"/>
</dbReference>
<dbReference type="RefSeq" id="WP_345145419.1">
    <property type="nucleotide sequence ID" value="NZ_BAABDU010000004.1"/>
</dbReference>
<name>A0ABP7GQT8_9FLAO</name>
<dbReference type="EMBL" id="BAABDU010000004">
    <property type="protein sequence ID" value="GAA3773456.1"/>
    <property type="molecule type" value="Genomic_DNA"/>
</dbReference>
<proteinExistence type="predicted"/>
<reference evidence="2" key="1">
    <citation type="journal article" date="2019" name="Int. J. Syst. Evol. Microbiol.">
        <title>The Global Catalogue of Microorganisms (GCM) 10K type strain sequencing project: providing services to taxonomists for standard genome sequencing and annotation.</title>
        <authorList>
            <consortium name="The Broad Institute Genomics Platform"/>
            <consortium name="The Broad Institute Genome Sequencing Center for Infectious Disease"/>
            <person name="Wu L."/>
            <person name="Ma J."/>
        </authorList>
    </citation>
    <scope>NUCLEOTIDE SEQUENCE [LARGE SCALE GENOMIC DNA]</scope>
    <source>
        <strain evidence="2">JCM 17337</strain>
    </source>
</reference>
<gene>
    <name evidence="1" type="ORF">GCM10022423_29990</name>
</gene>
<evidence type="ECO:0000313" key="1">
    <source>
        <dbReference type="EMBL" id="GAA3773456.1"/>
    </source>
</evidence>
<sequence>MIIKTGINVKCKKCNKIHEINPEDFDEAETNYDERNMGYEIQSIWEYEFNCDECGNELKILIEGYEYPAGVLNYQEFNVEGCIIVVEPTLEVNYNDEEDL</sequence>
<evidence type="ECO:0000313" key="2">
    <source>
        <dbReference type="Proteomes" id="UP001500748"/>
    </source>
</evidence>
<organism evidence="1 2">
    <name type="scientific">Flavobacterium ginsengiterrae</name>
    <dbReference type="NCBI Taxonomy" id="871695"/>
    <lineage>
        <taxon>Bacteria</taxon>
        <taxon>Pseudomonadati</taxon>
        <taxon>Bacteroidota</taxon>
        <taxon>Flavobacteriia</taxon>
        <taxon>Flavobacteriales</taxon>
        <taxon>Flavobacteriaceae</taxon>
        <taxon>Flavobacterium</taxon>
    </lineage>
</organism>
<accession>A0ABP7GQT8</accession>
<comment type="caution">
    <text evidence="1">The sequence shown here is derived from an EMBL/GenBank/DDBJ whole genome shotgun (WGS) entry which is preliminary data.</text>
</comment>